<comment type="caution">
    <text evidence="2">The sequence shown here is derived from an EMBL/GenBank/DDBJ whole genome shotgun (WGS) entry which is preliminary data.</text>
</comment>
<gene>
    <name evidence="2" type="ORF">A2531_01235</name>
</gene>
<dbReference type="Proteomes" id="UP000177579">
    <property type="component" value="Unassembled WGS sequence"/>
</dbReference>
<feature type="transmembrane region" description="Helical" evidence="1">
    <location>
        <begin position="31"/>
        <end position="52"/>
    </location>
</feature>
<evidence type="ECO:0000313" key="3">
    <source>
        <dbReference type="Proteomes" id="UP000177579"/>
    </source>
</evidence>
<keyword evidence="1" id="KW-0472">Membrane</keyword>
<reference evidence="2 3" key="1">
    <citation type="journal article" date="2016" name="Nat. Commun.">
        <title>Thousands of microbial genomes shed light on interconnected biogeochemical processes in an aquifer system.</title>
        <authorList>
            <person name="Anantharaman K."/>
            <person name="Brown C.T."/>
            <person name="Hug L.A."/>
            <person name="Sharon I."/>
            <person name="Castelle C.J."/>
            <person name="Probst A.J."/>
            <person name="Thomas B.C."/>
            <person name="Singh A."/>
            <person name="Wilkins M.J."/>
            <person name="Karaoz U."/>
            <person name="Brodie E.L."/>
            <person name="Williams K.H."/>
            <person name="Hubbard S.S."/>
            <person name="Banfield J.F."/>
        </authorList>
    </citation>
    <scope>NUCLEOTIDE SEQUENCE [LARGE SCALE GENOMIC DNA]</scope>
</reference>
<sequence length="431" mass="49380">MILFLVIVFVIVFFIAGFVVMEEGGDGDDACLFGFLAAAIVTIIAWVVFMIITPNQSSSAPDFPPPIMETQKENGYTNEEYVNTDRSEEKSDEIVVRDKKDWYLLESSPQAKFHYWEITNDDWNCSYIEKEQTIVFECELGKIILPAYKFKINENDSFDKVFIGFKLKEMSRGIREDNIEYVEVRGPKDFWPFSERYQEGQKLRTYNDQKIIEIIPLAPVKNGSNTINTSESYFGIDHPALVSAYSQVSLNFVVGKNSTKPYVTTLGKLYLTVDASLEKPILRIDRSGDIEKWEIISSSKDWPFDYRPNGNYKKVSGDIDKLIVGKHFLVDLSKRNPNRIYAGGYNPVYFIRDGESIRFKWMDNSGEVIESVLPTRKNDQPIMEIITIDTELPPIVEFEFDFGGYGNSPKGVLENNIKKTKLTLSPKDSIF</sequence>
<evidence type="ECO:0000256" key="1">
    <source>
        <dbReference type="SAM" id="Phobius"/>
    </source>
</evidence>
<dbReference type="EMBL" id="MFGO01000034">
    <property type="protein sequence ID" value="OGF40202.1"/>
    <property type="molecule type" value="Genomic_DNA"/>
</dbReference>
<keyword evidence="1" id="KW-0812">Transmembrane</keyword>
<dbReference type="AlphaFoldDB" id="A0A1F5TML3"/>
<name>A0A1F5TML3_9BACT</name>
<accession>A0A1F5TML3</accession>
<proteinExistence type="predicted"/>
<protein>
    <submittedName>
        <fullName evidence="2">Uncharacterized protein</fullName>
    </submittedName>
</protein>
<keyword evidence="1" id="KW-1133">Transmembrane helix</keyword>
<organism evidence="2 3">
    <name type="scientific">Candidatus Falkowbacteria bacterium RIFOXYD2_FULL_34_120</name>
    <dbReference type="NCBI Taxonomy" id="1798007"/>
    <lineage>
        <taxon>Bacteria</taxon>
        <taxon>Candidatus Falkowiibacteriota</taxon>
    </lineage>
</organism>
<evidence type="ECO:0000313" key="2">
    <source>
        <dbReference type="EMBL" id="OGF40202.1"/>
    </source>
</evidence>